<gene>
    <name evidence="3" type="ORF">PRZ48_015083</name>
</gene>
<dbReference type="EMBL" id="JAXOVC010000015">
    <property type="protein sequence ID" value="KAK4493898.1"/>
    <property type="molecule type" value="Genomic_DNA"/>
</dbReference>
<evidence type="ECO:0000256" key="1">
    <source>
        <dbReference type="SAM" id="MobiDB-lite"/>
    </source>
</evidence>
<feature type="domain" description="Retrovirus-related Pol polyprotein from transposon TNT 1-94-like beta-barrel" evidence="2">
    <location>
        <begin position="12"/>
        <end position="88"/>
    </location>
</feature>
<reference evidence="3 4" key="1">
    <citation type="journal article" date="2023" name="G3 (Bethesda)">
        <title>A chromosome-level genome assembly of Zasmidium syzygii isolated from banana leaves.</title>
        <authorList>
            <person name="van Westerhoven A.C."/>
            <person name="Mehrabi R."/>
            <person name="Talebi R."/>
            <person name="Steentjes M.B.F."/>
            <person name="Corcolon B."/>
            <person name="Chong P.A."/>
            <person name="Kema G.H.J."/>
            <person name="Seidl M.F."/>
        </authorList>
    </citation>
    <scope>NUCLEOTIDE SEQUENCE [LARGE SCALE GENOMIC DNA]</scope>
    <source>
        <strain evidence="3 4">P124</strain>
    </source>
</reference>
<organism evidence="3 4">
    <name type="scientific">Zasmidium cellare</name>
    <name type="common">Wine cellar mold</name>
    <name type="synonym">Racodium cellare</name>
    <dbReference type="NCBI Taxonomy" id="395010"/>
    <lineage>
        <taxon>Eukaryota</taxon>
        <taxon>Fungi</taxon>
        <taxon>Dikarya</taxon>
        <taxon>Ascomycota</taxon>
        <taxon>Pezizomycotina</taxon>
        <taxon>Dothideomycetes</taxon>
        <taxon>Dothideomycetidae</taxon>
        <taxon>Mycosphaerellales</taxon>
        <taxon>Mycosphaerellaceae</taxon>
        <taxon>Zasmidium</taxon>
    </lineage>
</organism>
<name>A0ABR0DY42_ZASCE</name>
<feature type="region of interest" description="Disordered" evidence="1">
    <location>
        <begin position="138"/>
        <end position="158"/>
    </location>
</feature>
<dbReference type="Proteomes" id="UP001305779">
    <property type="component" value="Unassembled WGS sequence"/>
</dbReference>
<comment type="caution">
    <text evidence="3">The sequence shown here is derived from an EMBL/GenBank/DDBJ whole genome shotgun (WGS) entry which is preliminary data.</text>
</comment>
<accession>A0ABR0DY42</accession>
<proteinExistence type="predicted"/>
<evidence type="ECO:0000259" key="2">
    <source>
        <dbReference type="Pfam" id="PF22936"/>
    </source>
</evidence>
<keyword evidence="4" id="KW-1185">Reference proteome</keyword>
<protein>
    <recommendedName>
        <fullName evidence="2">Retrovirus-related Pol polyprotein from transposon TNT 1-94-like beta-barrel domain-containing protein</fullName>
    </recommendedName>
</protein>
<sequence length="177" mass="19117">MATAQNQDVKEWIIATAASDHLTGDASCLIDPTPSRQVFNTITGQCTATTTGSVELLVETHTGTQPLLLSNVFLVPGLPRGFISRSKLGFDYTVSGQCHTLHKRNQDGTIGMIINLNLRDWLPYFPVVPRTGFDAQLGASATSDGEGDDARPSATAHESLERRMPLVVISGYFVRAN</sequence>
<evidence type="ECO:0000313" key="4">
    <source>
        <dbReference type="Proteomes" id="UP001305779"/>
    </source>
</evidence>
<evidence type="ECO:0000313" key="3">
    <source>
        <dbReference type="EMBL" id="KAK4493898.1"/>
    </source>
</evidence>
<dbReference type="InterPro" id="IPR054722">
    <property type="entry name" value="PolX-like_BBD"/>
</dbReference>
<dbReference type="Pfam" id="PF22936">
    <property type="entry name" value="Pol_BBD"/>
    <property type="match status" value="1"/>
</dbReference>